<feature type="domain" description="SHSP" evidence="4">
    <location>
        <begin position="52"/>
        <end position="168"/>
    </location>
</feature>
<feature type="domain" description="CS" evidence="5">
    <location>
        <begin position="57"/>
        <end position="170"/>
    </location>
</feature>
<reference evidence="6" key="1">
    <citation type="submission" date="2021-06" db="EMBL/GenBank/DDBJ databases">
        <authorList>
            <person name="Kallberg Y."/>
            <person name="Tangrot J."/>
            <person name="Rosling A."/>
        </authorList>
    </citation>
    <scope>NUCLEOTIDE SEQUENCE</scope>
    <source>
        <strain evidence="6">FL130A</strain>
    </source>
</reference>
<protein>
    <submittedName>
        <fullName evidence="6">9376_t:CDS:1</fullName>
    </submittedName>
</protein>
<dbReference type="PANTHER" id="PTHR11527">
    <property type="entry name" value="HEAT-SHOCK PROTEIN 20 FAMILY MEMBER"/>
    <property type="match status" value="1"/>
</dbReference>
<evidence type="ECO:0000256" key="2">
    <source>
        <dbReference type="PROSITE-ProRule" id="PRU00285"/>
    </source>
</evidence>
<dbReference type="InterPro" id="IPR031107">
    <property type="entry name" value="Small_HSP"/>
</dbReference>
<gene>
    <name evidence="6" type="ORF">ALEPTO_LOCUS9169</name>
</gene>
<comment type="caution">
    <text evidence="6">The sequence shown here is derived from an EMBL/GenBank/DDBJ whole genome shotgun (WGS) entry which is preliminary data.</text>
</comment>
<dbReference type="Pfam" id="PF00011">
    <property type="entry name" value="HSP20"/>
    <property type="match status" value="1"/>
</dbReference>
<name>A0A9N9GQH0_9GLOM</name>
<dbReference type="InterPro" id="IPR008978">
    <property type="entry name" value="HSP20-like_chaperone"/>
</dbReference>
<evidence type="ECO:0000259" key="5">
    <source>
        <dbReference type="PROSITE" id="PS51203"/>
    </source>
</evidence>
<dbReference type="Gene3D" id="2.60.40.790">
    <property type="match status" value="1"/>
</dbReference>
<dbReference type="OrthoDB" id="1431247at2759"/>
<evidence type="ECO:0000313" key="6">
    <source>
        <dbReference type="EMBL" id="CAG8626105.1"/>
    </source>
</evidence>
<dbReference type="CDD" id="cd06464">
    <property type="entry name" value="ACD_sHsps-like"/>
    <property type="match status" value="1"/>
</dbReference>
<dbReference type="AlphaFoldDB" id="A0A9N9GQH0"/>
<dbReference type="PROSITE" id="PS01031">
    <property type="entry name" value="SHSP"/>
    <property type="match status" value="1"/>
</dbReference>
<dbReference type="SUPFAM" id="SSF49764">
    <property type="entry name" value="HSP20-like chaperones"/>
    <property type="match status" value="1"/>
</dbReference>
<evidence type="ECO:0000256" key="3">
    <source>
        <dbReference type="RuleBase" id="RU003616"/>
    </source>
</evidence>
<organism evidence="6 7">
    <name type="scientific">Ambispora leptoticha</name>
    <dbReference type="NCBI Taxonomy" id="144679"/>
    <lineage>
        <taxon>Eukaryota</taxon>
        <taxon>Fungi</taxon>
        <taxon>Fungi incertae sedis</taxon>
        <taxon>Mucoromycota</taxon>
        <taxon>Glomeromycotina</taxon>
        <taxon>Glomeromycetes</taxon>
        <taxon>Archaeosporales</taxon>
        <taxon>Ambisporaceae</taxon>
        <taxon>Ambispora</taxon>
    </lineage>
</organism>
<evidence type="ECO:0000259" key="4">
    <source>
        <dbReference type="PROSITE" id="PS01031"/>
    </source>
</evidence>
<dbReference type="PROSITE" id="PS51203">
    <property type="entry name" value="CS"/>
    <property type="match status" value="1"/>
</dbReference>
<dbReference type="EMBL" id="CAJVPS010006499">
    <property type="protein sequence ID" value="CAG8626105.1"/>
    <property type="molecule type" value="Genomic_DNA"/>
</dbReference>
<dbReference type="InterPro" id="IPR002068">
    <property type="entry name" value="A-crystallin/Hsp20_dom"/>
</dbReference>
<proteinExistence type="inferred from homology"/>
<sequence length="380" mass="43937">MSSFRGRHDDEGTVQRVENTLKNLYHDIEHTIRHYIDRLKHGSGRADDQLTLFKFETFSPIVDVYQRDDNFIIHAELPGVPKENVNVEIFENRRLVISGETHKEGKRNTGNGIIIERRQGKFYRTIYFPADIDQNKVQAHIDHGMLKITLALSRKPAVNMIPTDIWTEIFKYVIDEPRKLSKYWCNRGLSRSIKEGVENAAADILRENVIFSLDVSVTRKGVWPYDAHQYLLSSTTLPFPIPGNVPYAAFSFPLVVENLEINALGLATIHFDLKYKLRPPQLEDSDDQGYNNFFVFPGLRTTTMAANNLLLLNNNRQRDNDKNDESNWRNFCANFEFWKMSADRGVWWSGAIGVKYQFDLSGSFKLKVDEVLVRPVHGWI</sequence>
<dbReference type="Proteomes" id="UP000789508">
    <property type="component" value="Unassembled WGS sequence"/>
</dbReference>
<accession>A0A9N9GQH0</accession>
<dbReference type="InterPro" id="IPR007052">
    <property type="entry name" value="CS_dom"/>
</dbReference>
<keyword evidence="7" id="KW-1185">Reference proteome</keyword>
<keyword evidence="1" id="KW-0346">Stress response</keyword>
<comment type="similarity">
    <text evidence="2 3">Belongs to the small heat shock protein (HSP20) family.</text>
</comment>
<evidence type="ECO:0000313" key="7">
    <source>
        <dbReference type="Proteomes" id="UP000789508"/>
    </source>
</evidence>
<evidence type="ECO:0000256" key="1">
    <source>
        <dbReference type="ARBA" id="ARBA00023016"/>
    </source>
</evidence>